<evidence type="ECO:0000313" key="2">
    <source>
        <dbReference type="EMBL" id="KAK5611490.1"/>
    </source>
</evidence>
<sequence length="100" mass="11005">MGGGLHEDEEGACTVVFLLVLYRSRCPGYANLECVCAGKEELMAARVDIAQRIYAESRPSPLCVPLWRDSHVTLHPLPLLSMCVGWWSCVCVCVCVCVFA</sequence>
<evidence type="ECO:0000256" key="1">
    <source>
        <dbReference type="SAM" id="Phobius"/>
    </source>
</evidence>
<protein>
    <submittedName>
        <fullName evidence="2">Uncharacterized protein</fullName>
    </submittedName>
</protein>
<keyword evidence="3" id="KW-1185">Reference proteome</keyword>
<keyword evidence="1" id="KW-0812">Transmembrane</keyword>
<comment type="caution">
    <text evidence="2">The sequence shown here is derived from an EMBL/GenBank/DDBJ whole genome shotgun (WGS) entry which is preliminary data.</text>
</comment>
<keyword evidence="1" id="KW-0472">Membrane</keyword>
<dbReference type="AlphaFoldDB" id="A0AAV9RR08"/>
<proteinExistence type="predicted"/>
<evidence type="ECO:0000313" key="3">
    <source>
        <dbReference type="Proteomes" id="UP001311232"/>
    </source>
</evidence>
<reference evidence="2 3" key="1">
    <citation type="submission" date="2021-06" db="EMBL/GenBank/DDBJ databases">
        <authorList>
            <person name="Palmer J.M."/>
        </authorList>
    </citation>
    <scope>NUCLEOTIDE SEQUENCE [LARGE SCALE GENOMIC DNA]</scope>
    <source>
        <strain evidence="2 3">MEX-2019</strain>
        <tissue evidence="2">Muscle</tissue>
    </source>
</reference>
<dbReference type="EMBL" id="JAHHUM010001475">
    <property type="protein sequence ID" value="KAK5611490.1"/>
    <property type="molecule type" value="Genomic_DNA"/>
</dbReference>
<dbReference type="Proteomes" id="UP001311232">
    <property type="component" value="Unassembled WGS sequence"/>
</dbReference>
<keyword evidence="1" id="KW-1133">Transmembrane helix</keyword>
<feature type="transmembrane region" description="Helical" evidence="1">
    <location>
        <begin position="77"/>
        <end position="99"/>
    </location>
</feature>
<organism evidence="2 3">
    <name type="scientific">Crenichthys baileyi</name>
    <name type="common">White River springfish</name>
    <dbReference type="NCBI Taxonomy" id="28760"/>
    <lineage>
        <taxon>Eukaryota</taxon>
        <taxon>Metazoa</taxon>
        <taxon>Chordata</taxon>
        <taxon>Craniata</taxon>
        <taxon>Vertebrata</taxon>
        <taxon>Euteleostomi</taxon>
        <taxon>Actinopterygii</taxon>
        <taxon>Neopterygii</taxon>
        <taxon>Teleostei</taxon>
        <taxon>Neoteleostei</taxon>
        <taxon>Acanthomorphata</taxon>
        <taxon>Ovalentaria</taxon>
        <taxon>Atherinomorphae</taxon>
        <taxon>Cyprinodontiformes</taxon>
        <taxon>Goodeidae</taxon>
        <taxon>Crenichthys</taxon>
    </lineage>
</organism>
<name>A0AAV9RR08_9TELE</name>
<gene>
    <name evidence="2" type="ORF">CRENBAI_015720</name>
</gene>
<accession>A0AAV9RR08</accession>